<dbReference type="EMBL" id="CP027033">
    <property type="protein sequence ID" value="AXR82855.1"/>
    <property type="molecule type" value="Genomic_DNA"/>
</dbReference>
<dbReference type="KEGG" id="nag:AArcMg_2866"/>
<dbReference type="GeneID" id="37643359"/>
<dbReference type="RefSeq" id="WP_117363379.1">
    <property type="nucleotide sequence ID" value="NZ_CP024047.1"/>
</dbReference>
<evidence type="ECO:0000313" key="5">
    <source>
        <dbReference type="Proteomes" id="UP000258613"/>
    </source>
</evidence>
<comment type="similarity">
    <text evidence="1">Belongs to the universal stress protein A family.</text>
</comment>
<accession>A0A346PCD4</accession>
<name>A0A346PCD4_9EURY</name>
<dbReference type="EMBL" id="CP024047">
    <property type="protein sequence ID" value="AXR77179.1"/>
    <property type="molecule type" value="Genomic_DNA"/>
</dbReference>
<reference evidence="6" key="1">
    <citation type="submission" date="2017-10" db="EMBL/GenBank/DDBJ databases">
        <title>Phenotypic and genomic properties of facultatively anaerobic sulfur-reducing natronoarchaea from hypersaline soda lakes.</title>
        <authorList>
            <person name="Sorokin D.Y."/>
            <person name="Kublanov I.V."/>
            <person name="Roman P."/>
            <person name="Sinninghe Damste J.S."/>
            <person name="Golyshin P.N."/>
            <person name="Rojo D."/>
            <person name="Ciordia S."/>
            <person name="Mena Md.C."/>
            <person name="Ferrer M."/>
            <person name="Messina E."/>
            <person name="Smedile F."/>
            <person name="La Spada G."/>
            <person name="La Cono V."/>
            <person name="Yakimov M.M."/>
        </authorList>
    </citation>
    <scope>NUCLEOTIDE SEQUENCE [LARGE SCALE GENOMIC DNA]</scope>
    <source>
        <strain evidence="6">AArc1</strain>
    </source>
</reference>
<dbReference type="Gene3D" id="3.40.50.620">
    <property type="entry name" value="HUPs"/>
    <property type="match status" value="1"/>
</dbReference>
<organism evidence="3 6">
    <name type="scientific">Natrarchaeobaculum sulfurireducens</name>
    <dbReference type="NCBI Taxonomy" id="2044521"/>
    <lineage>
        <taxon>Archaea</taxon>
        <taxon>Methanobacteriati</taxon>
        <taxon>Methanobacteriota</taxon>
        <taxon>Stenosarchaea group</taxon>
        <taxon>Halobacteria</taxon>
        <taxon>Halobacteriales</taxon>
        <taxon>Natrialbaceae</taxon>
        <taxon>Natrarchaeobaculum</taxon>
    </lineage>
</organism>
<feature type="domain" description="UspA" evidence="2">
    <location>
        <begin position="1"/>
        <end position="144"/>
    </location>
</feature>
<reference evidence="5" key="2">
    <citation type="submission" date="2018-02" db="EMBL/GenBank/DDBJ databases">
        <title>Phenotypic and genomic properties of facultatively anaerobic sulfur-reducing natronoarchaea from hypersaline soda lakes.</title>
        <authorList>
            <person name="Sorokin D.Y."/>
            <person name="Kublanov I.V."/>
            <person name="Roman P."/>
            <person name="Sinninghe Damste J.S."/>
            <person name="Golyshin P.N."/>
            <person name="Rojo D."/>
            <person name="Ciordia S."/>
            <person name="Mena M.D.C."/>
            <person name="Ferrer M."/>
            <person name="Messina E."/>
            <person name="Smedile F."/>
            <person name="La Spada G."/>
            <person name="La Cono V."/>
            <person name="Yakimov M.M."/>
        </authorList>
    </citation>
    <scope>NUCLEOTIDE SEQUENCE [LARGE SCALE GENOMIC DNA]</scope>
    <source>
        <strain evidence="5">AArc-Mg</strain>
    </source>
</reference>
<sequence length="144" mass="15724">MNSHVLVPIDDSECSTRALEFALEEYPDARITAMHVIDPSDVYRATGIESGSMANYEQIRKNHEANAEGLLESARRTADDAGVEIETDHVLGGVSRTILEYVEDHDVDHVIVGSHGRTGAGRILMGSVAERIARRSSVPVTIVR</sequence>
<dbReference type="PRINTS" id="PR01438">
    <property type="entry name" value="UNVRSLSTRESS"/>
</dbReference>
<evidence type="ECO:0000259" key="2">
    <source>
        <dbReference type="Pfam" id="PF00582"/>
    </source>
</evidence>
<dbReference type="InterPro" id="IPR006015">
    <property type="entry name" value="Universal_stress_UspA"/>
</dbReference>
<dbReference type="InterPro" id="IPR014729">
    <property type="entry name" value="Rossmann-like_a/b/a_fold"/>
</dbReference>
<gene>
    <name evidence="3" type="ORF">AArc1_0837</name>
    <name evidence="4" type="ORF">AArcMg_2866</name>
</gene>
<dbReference type="KEGG" id="nan:AArc1_0837"/>
<dbReference type="InterPro" id="IPR006016">
    <property type="entry name" value="UspA"/>
</dbReference>
<dbReference type="OrthoDB" id="105697at2157"/>
<proteinExistence type="inferred from homology"/>
<evidence type="ECO:0000313" key="3">
    <source>
        <dbReference type="EMBL" id="AXR77179.1"/>
    </source>
</evidence>
<evidence type="ECO:0000256" key="1">
    <source>
        <dbReference type="ARBA" id="ARBA00008791"/>
    </source>
</evidence>
<dbReference type="Pfam" id="PF00582">
    <property type="entry name" value="Usp"/>
    <property type="match status" value="1"/>
</dbReference>
<dbReference type="SUPFAM" id="SSF52402">
    <property type="entry name" value="Adenine nucleotide alpha hydrolases-like"/>
    <property type="match status" value="1"/>
</dbReference>
<dbReference type="AlphaFoldDB" id="A0A346PCD4"/>
<evidence type="ECO:0000313" key="6">
    <source>
        <dbReference type="Proteomes" id="UP000258707"/>
    </source>
</evidence>
<dbReference type="Proteomes" id="UP000258613">
    <property type="component" value="Chromosome"/>
</dbReference>
<dbReference type="CDD" id="cd00293">
    <property type="entry name" value="USP-like"/>
    <property type="match status" value="1"/>
</dbReference>
<protein>
    <submittedName>
        <fullName evidence="3">Nucleotide-binding protein, UspA family</fullName>
    </submittedName>
    <submittedName>
        <fullName evidence="4">Universal stress protein</fullName>
    </submittedName>
</protein>
<keyword evidence="5" id="KW-1185">Reference proteome</keyword>
<reference evidence="3" key="3">
    <citation type="journal article" date="2019" name="Int. J. Syst. Evol. Microbiol.">
        <title>Natronolimnobius sulfurireducens sp. nov. and Halalkaliarchaeum desulfuricum gen. nov., sp. nov., the first sulfur-respiring alkaliphilic haloarchaea from hypersaline alkaline lakes.</title>
        <authorList>
            <person name="Sorokin D.Y."/>
            <person name="Yakimov M."/>
            <person name="Messina E."/>
            <person name="Merkel A.Y."/>
            <person name="Bale N.J."/>
            <person name="Sinninghe Damste J.S."/>
        </authorList>
    </citation>
    <scope>NUCLEOTIDE SEQUENCE</scope>
    <source>
        <strain evidence="4">AArc-Mg</strain>
        <strain evidence="3">AArc1</strain>
    </source>
</reference>
<dbReference type="Proteomes" id="UP000258707">
    <property type="component" value="Chromosome"/>
</dbReference>
<evidence type="ECO:0000313" key="4">
    <source>
        <dbReference type="EMBL" id="AXR82855.1"/>
    </source>
</evidence>
<dbReference type="PANTHER" id="PTHR46268">
    <property type="entry name" value="STRESS RESPONSE PROTEIN NHAX"/>
    <property type="match status" value="1"/>
</dbReference>
<accession>A0A346PTL0</accession>
<dbReference type="PANTHER" id="PTHR46268:SF24">
    <property type="entry name" value="UNIVERSAL STRESS PROTEIN"/>
    <property type="match status" value="1"/>
</dbReference>